<feature type="binding site" evidence="6">
    <location>
        <position position="387"/>
    </location>
    <ligand>
        <name>Mg(2+)</name>
        <dbReference type="ChEBI" id="CHEBI:18420"/>
    </ligand>
</feature>
<evidence type="ECO:0000256" key="6">
    <source>
        <dbReference type="HAMAP-Rule" id="MF_00347"/>
    </source>
</evidence>
<keyword evidence="4 6" id="KW-0418">Kinase</keyword>
<dbReference type="RefSeq" id="WP_112115031.1">
    <property type="nucleotide sequence ID" value="NZ_JAWHPT010000009.1"/>
</dbReference>
<dbReference type="PIRSF" id="PIRSF015589">
    <property type="entry name" value="PP_kinase"/>
    <property type="match status" value="1"/>
</dbReference>
<dbReference type="Pfam" id="PF17941">
    <property type="entry name" value="PP_kinase_C_1"/>
    <property type="match status" value="1"/>
</dbReference>
<keyword evidence="3 6" id="KW-0547">Nucleotide-binding</keyword>
<dbReference type="InterPro" id="IPR024953">
    <property type="entry name" value="PP_kinase_middle"/>
</dbReference>
<evidence type="ECO:0000313" key="13">
    <source>
        <dbReference type="Proteomes" id="UP000251634"/>
    </source>
</evidence>
<dbReference type="SUPFAM" id="SSF140356">
    <property type="entry name" value="PPK N-terminal domain-like"/>
    <property type="match status" value="1"/>
</dbReference>
<reference evidence="12 13" key="1">
    <citation type="submission" date="2018-02" db="EMBL/GenBank/DDBJ databases">
        <title>Complete genome sequencing of Faecalibacterium prausnitzii strains isolated from the human gut.</title>
        <authorList>
            <person name="Fitzgerald B.C."/>
            <person name="Shkoporov A.N."/>
            <person name="Ross P.R."/>
            <person name="Hill C."/>
        </authorList>
    </citation>
    <scope>NUCLEOTIDE SEQUENCE [LARGE SCALE GENOMIC DNA]</scope>
    <source>
        <strain evidence="12 13">APC942/8-14-2</strain>
    </source>
</reference>
<evidence type="ECO:0000256" key="1">
    <source>
        <dbReference type="ARBA" id="ARBA00022553"/>
    </source>
</evidence>
<evidence type="ECO:0000256" key="5">
    <source>
        <dbReference type="ARBA" id="ARBA00022840"/>
    </source>
</evidence>
<evidence type="ECO:0000313" key="12">
    <source>
        <dbReference type="EMBL" id="RAW51112.1"/>
    </source>
</evidence>
<dbReference type="Gene3D" id="1.20.58.310">
    <property type="entry name" value="Polyphosphate kinase N-terminal domain"/>
    <property type="match status" value="1"/>
</dbReference>
<comment type="function">
    <text evidence="6 7">Catalyzes the reversible transfer of the terminal phosphate of ATP to form a long-chain polyphosphate (polyP).</text>
</comment>
<organism evidence="12 13">
    <name type="scientific">Faecalibacterium prausnitzii</name>
    <dbReference type="NCBI Taxonomy" id="853"/>
    <lineage>
        <taxon>Bacteria</taxon>
        <taxon>Bacillati</taxon>
        <taxon>Bacillota</taxon>
        <taxon>Clostridia</taxon>
        <taxon>Eubacteriales</taxon>
        <taxon>Oscillospiraceae</taxon>
        <taxon>Faecalibacterium</taxon>
    </lineage>
</organism>
<feature type="binding site" evidence="6">
    <location>
        <position position="576"/>
    </location>
    <ligand>
        <name>ATP</name>
        <dbReference type="ChEBI" id="CHEBI:30616"/>
    </ligand>
</feature>
<dbReference type="HAMAP" id="MF_00347">
    <property type="entry name" value="Polyphosphate_kinase"/>
    <property type="match status" value="1"/>
</dbReference>
<keyword evidence="6" id="KW-0460">Magnesium</keyword>
<dbReference type="NCBIfam" id="NF003917">
    <property type="entry name" value="PRK05443.1-1"/>
    <property type="match status" value="1"/>
</dbReference>
<comment type="PTM">
    <text evidence="6 7">An intermediate of this reaction is the autophosphorylated ppk in which a phosphate is covalently linked to a histidine residue through a N-P bond.</text>
</comment>
<comment type="cofactor">
    <cofactor evidence="6">
        <name>Mg(2+)</name>
        <dbReference type="ChEBI" id="CHEBI:18420"/>
    </cofactor>
</comment>
<dbReference type="Gene3D" id="3.30.870.10">
    <property type="entry name" value="Endonuclease Chain A"/>
    <property type="match status" value="2"/>
</dbReference>
<dbReference type="CDD" id="cd09169">
    <property type="entry name" value="PLDc_PPK1_C2_unchar"/>
    <property type="match status" value="1"/>
</dbReference>
<dbReference type="GO" id="GO:0046872">
    <property type="term" value="F:metal ion binding"/>
    <property type="evidence" value="ECO:0007669"/>
    <property type="project" value="UniProtKB-KW"/>
</dbReference>
<dbReference type="Proteomes" id="UP000251634">
    <property type="component" value="Unassembled WGS sequence"/>
</dbReference>
<feature type="domain" description="Polyphosphate kinase middle" evidence="8">
    <location>
        <begin position="137"/>
        <end position="315"/>
    </location>
</feature>
<dbReference type="InterPro" id="IPR025198">
    <property type="entry name" value="PPK_N_dom"/>
</dbReference>
<dbReference type="EMBL" id="PRKZ01000002">
    <property type="protein sequence ID" value="RAW51112.1"/>
    <property type="molecule type" value="Genomic_DNA"/>
</dbReference>
<accession>A0A329TNM9</accession>
<evidence type="ECO:0000256" key="7">
    <source>
        <dbReference type="RuleBase" id="RU003800"/>
    </source>
</evidence>
<dbReference type="InterPro" id="IPR025200">
    <property type="entry name" value="PPK_C_dom2"/>
</dbReference>
<feature type="binding site" evidence="6">
    <location>
        <position position="480"/>
    </location>
    <ligand>
        <name>ATP</name>
        <dbReference type="ChEBI" id="CHEBI:30616"/>
    </ligand>
</feature>
<dbReference type="InterPro" id="IPR003414">
    <property type="entry name" value="PP_kinase"/>
</dbReference>
<evidence type="ECO:0000259" key="10">
    <source>
        <dbReference type="Pfam" id="PF13090"/>
    </source>
</evidence>
<gene>
    <name evidence="12" type="primary">ppk1</name>
    <name evidence="6" type="synonym">ppk</name>
    <name evidence="12" type="ORF">C4N25_03650</name>
</gene>
<comment type="similarity">
    <text evidence="6 7">Belongs to the polyphosphate kinase 1 (PPK1) family.</text>
</comment>
<name>A0A329TNM9_9FIRM</name>
<evidence type="ECO:0000259" key="11">
    <source>
        <dbReference type="Pfam" id="PF17941"/>
    </source>
</evidence>
<evidence type="ECO:0000256" key="2">
    <source>
        <dbReference type="ARBA" id="ARBA00022679"/>
    </source>
</evidence>
<comment type="catalytic activity">
    <reaction evidence="6 7">
        <text>[phosphate](n) + ATP = [phosphate](n+1) + ADP</text>
        <dbReference type="Rhea" id="RHEA:19573"/>
        <dbReference type="Rhea" id="RHEA-COMP:9859"/>
        <dbReference type="Rhea" id="RHEA-COMP:14280"/>
        <dbReference type="ChEBI" id="CHEBI:16838"/>
        <dbReference type="ChEBI" id="CHEBI:30616"/>
        <dbReference type="ChEBI" id="CHEBI:456216"/>
        <dbReference type="EC" id="2.7.4.1"/>
    </reaction>
</comment>
<dbReference type="Pfam" id="PF13090">
    <property type="entry name" value="PP_kinase_C"/>
    <property type="match status" value="1"/>
</dbReference>
<dbReference type="AlphaFoldDB" id="A0A329TNM9"/>
<evidence type="ECO:0000259" key="8">
    <source>
        <dbReference type="Pfam" id="PF02503"/>
    </source>
</evidence>
<feature type="active site" description="Phosphohistidine intermediate" evidence="6">
    <location>
        <position position="447"/>
    </location>
</feature>
<feature type="binding site" evidence="6">
    <location>
        <position position="417"/>
    </location>
    <ligand>
        <name>Mg(2+)</name>
        <dbReference type="ChEBI" id="CHEBI:18420"/>
    </ligand>
</feature>
<keyword evidence="5 6" id="KW-0067">ATP-binding</keyword>
<dbReference type="GO" id="GO:0008976">
    <property type="term" value="F:polyphosphate kinase activity"/>
    <property type="evidence" value="ECO:0007669"/>
    <property type="project" value="UniProtKB-UniRule"/>
</dbReference>
<dbReference type="PANTHER" id="PTHR30218">
    <property type="entry name" value="POLYPHOSPHATE KINASE"/>
    <property type="match status" value="1"/>
</dbReference>
<keyword evidence="2 6" id="KW-0808">Transferase</keyword>
<feature type="domain" description="Polyphosphate kinase C-terminal" evidence="11">
    <location>
        <begin position="345"/>
        <end position="505"/>
    </location>
</feature>
<feature type="domain" description="Polyphosphate kinase C-terminal" evidence="10">
    <location>
        <begin position="515"/>
        <end position="687"/>
    </location>
</feature>
<comment type="caution">
    <text evidence="12">The sequence shown here is derived from an EMBL/GenBank/DDBJ whole genome shotgun (WGS) entry which is preliminary data.</text>
</comment>
<dbReference type="InterPro" id="IPR041108">
    <property type="entry name" value="PP_kinase_C_1"/>
</dbReference>
<dbReference type="PANTHER" id="PTHR30218:SF0">
    <property type="entry name" value="POLYPHOSPHATE KINASE"/>
    <property type="match status" value="1"/>
</dbReference>
<dbReference type="SUPFAM" id="SSF56024">
    <property type="entry name" value="Phospholipase D/nuclease"/>
    <property type="match status" value="2"/>
</dbReference>
<keyword evidence="1 6" id="KW-0597">Phosphoprotein</keyword>
<dbReference type="GO" id="GO:0006799">
    <property type="term" value="P:polyphosphate biosynthetic process"/>
    <property type="evidence" value="ECO:0007669"/>
    <property type="project" value="UniProtKB-UniRule"/>
</dbReference>
<feature type="binding site" evidence="6">
    <location>
        <position position="604"/>
    </location>
    <ligand>
        <name>ATP</name>
        <dbReference type="ChEBI" id="CHEBI:30616"/>
    </ligand>
</feature>
<dbReference type="EC" id="2.7.4.1" evidence="6 7"/>
<dbReference type="Gene3D" id="3.30.1840.10">
    <property type="entry name" value="Polyphosphate kinase middle domain"/>
    <property type="match status" value="1"/>
</dbReference>
<dbReference type="GO" id="GO:0005524">
    <property type="term" value="F:ATP binding"/>
    <property type="evidence" value="ECO:0007669"/>
    <property type="project" value="UniProtKB-KW"/>
</dbReference>
<dbReference type="InterPro" id="IPR036830">
    <property type="entry name" value="PP_kinase_middle_dom_sf"/>
</dbReference>
<feature type="domain" description="Polyphosphate kinase N-terminal" evidence="9">
    <location>
        <begin position="22"/>
        <end position="127"/>
    </location>
</feature>
<dbReference type="SUPFAM" id="SSF143724">
    <property type="entry name" value="PHP14-like"/>
    <property type="match status" value="1"/>
</dbReference>
<dbReference type="NCBIfam" id="TIGR03705">
    <property type="entry name" value="poly_P_kin"/>
    <property type="match status" value="1"/>
</dbReference>
<sequence>MQSEAFRSEKRKRNMENTYHCYANRELSWLRFNERVLEEAEDSRLPLCERLSFLSIFQSNLDEFFMVRIGSLQDQMLLDKNARENKTNMTSGEQIDAALAFIHKLTARRDAAYNGLLEQLAEQGIRLLDFAHMEEESRTELEKLFRQDYLPLLSSFIISKKQAFPFLKNKGIYAVAVLSTKAEKKKIGIVPCGNEIFPRLVPVPGRTGCFILSEELILHFLPLLYKGYKVTSKTLARITRNADIDADLIYDEDLNYRDHMAEVVKKRKKLAPVRLELSREIDEEIIQSLCKNLKLDPKRVFEYDSPLDHSFLFQIEDQLRSHTDLFFAPRHPQPSPALDERKPIIPQILEEDKLIHYPYESIRPFLQLLHEAACDPDVVSIKMTLYRLANHSKVVDALVEAAENGKQVDVLVELKARFDEENNIEWSRLLERAGCHVVYGIEGLKVHSKLCLITRKTKEGISFITQIGTGNYNEKTSRLYTDLSFLTASKEIGLEATEVFRALDQGETVDSVKNLLVAPHCLQNRLLNRIDGEIKAAARGEGGYIGIKINSLTDKVLINKLIEASQAGVYIDMVVRGICCLRAGVPDETENIHIISIVGRYLEHSRIYIFGQGERARYYIGSADWMTRSTLRRVEIAAPVTAPALKARLQHIFDTMLADNCNARVQQPDGSYVRRMPGADAVDCQAQFYEEAYQANVHSSLK</sequence>
<dbReference type="Pfam" id="PF13089">
    <property type="entry name" value="PP_kinase_N"/>
    <property type="match status" value="1"/>
</dbReference>
<dbReference type="Pfam" id="PF02503">
    <property type="entry name" value="PP_kinase"/>
    <property type="match status" value="1"/>
</dbReference>
<dbReference type="InterPro" id="IPR036832">
    <property type="entry name" value="PPK_N_dom_sf"/>
</dbReference>
<evidence type="ECO:0000256" key="4">
    <source>
        <dbReference type="ARBA" id="ARBA00022777"/>
    </source>
</evidence>
<proteinExistence type="inferred from homology"/>
<protein>
    <recommendedName>
        <fullName evidence="6 7">Polyphosphate kinase</fullName>
        <ecNumber evidence="6 7">2.7.4.1</ecNumber>
    </recommendedName>
    <alternativeName>
        <fullName evidence="6">ATP-polyphosphate phosphotransferase</fullName>
    </alternativeName>
    <alternativeName>
        <fullName evidence="6">Polyphosphoric acid kinase</fullName>
    </alternativeName>
</protein>
<dbReference type="GO" id="GO:0009358">
    <property type="term" value="C:polyphosphate kinase complex"/>
    <property type="evidence" value="ECO:0007669"/>
    <property type="project" value="InterPro"/>
</dbReference>
<dbReference type="NCBIfam" id="NF003921">
    <property type="entry name" value="PRK05443.2-2"/>
    <property type="match status" value="1"/>
</dbReference>
<evidence type="ECO:0000259" key="9">
    <source>
        <dbReference type="Pfam" id="PF13089"/>
    </source>
</evidence>
<keyword evidence="6" id="KW-0479">Metal-binding</keyword>
<evidence type="ECO:0000256" key="3">
    <source>
        <dbReference type="ARBA" id="ARBA00022741"/>
    </source>
</evidence>
<feature type="binding site" evidence="6">
    <location>
        <position position="60"/>
    </location>
    <ligand>
        <name>ATP</name>
        <dbReference type="ChEBI" id="CHEBI:30616"/>
    </ligand>
</feature>